<protein>
    <submittedName>
        <fullName evidence="2">Uncharacterized protein</fullName>
    </submittedName>
</protein>
<dbReference type="EMBL" id="CP101808">
    <property type="protein sequence ID" value="UUD36861.1"/>
    <property type="molecule type" value="Genomic_DNA"/>
</dbReference>
<sequence length="92" mass="10271">MKKGIKVQTVVWAFMLLASIGIIIFSTIMIINCQETIKISELVDIDDSYIFKAKAGVAYGIGLIFFSLVIFIIGLYVTAAGIKSWKYKTQEE</sequence>
<dbReference type="RefSeq" id="WP_129722950.1">
    <property type="nucleotide sequence ID" value="NZ_CP101808.1"/>
</dbReference>
<proteinExistence type="predicted"/>
<feature type="transmembrane region" description="Helical" evidence="1">
    <location>
        <begin position="57"/>
        <end position="79"/>
    </location>
</feature>
<evidence type="ECO:0000313" key="3">
    <source>
        <dbReference type="Proteomes" id="UP001059576"/>
    </source>
</evidence>
<dbReference type="Proteomes" id="UP001059576">
    <property type="component" value="Chromosome"/>
</dbReference>
<accession>A0ABY5J4P8</accession>
<organism evidence="2 3">
    <name type="scientific">Mycoplasmopsis equigenitalium</name>
    <dbReference type="NCBI Taxonomy" id="114883"/>
    <lineage>
        <taxon>Bacteria</taxon>
        <taxon>Bacillati</taxon>
        <taxon>Mycoplasmatota</taxon>
        <taxon>Mycoplasmoidales</taxon>
        <taxon>Metamycoplasmataceae</taxon>
        <taxon>Mycoplasmopsis</taxon>
    </lineage>
</organism>
<evidence type="ECO:0000256" key="1">
    <source>
        <dbReference type="SAM" id="Phobius"/>
    </source>
</evidence>
<keyword evidence="1" id="KW-0812">Transmembrane</keyword>
<feature type="transmembrane region" description="Helical" evidence="1">
    <location>
        <begin position="12"/>
        <end position="31"/>
    </location>
</feature>
<name>A0ABY5J4P8_9BACT</name>
<keyword evidence="1" id="KW-0472">Membrane</keyword>
<reference evidence="2" key="1">
    <citation type="submission" date="2022-07" db="EMBL/GenBank/DDBJ databases">
        <title>Complete genome of Mycoplasma equigenitalium type strain T37.</title>
        <authorList>
            <person name="Spergser J."/>
        </authorList>
    </citation>
    <scope>NUCLEOTIDE SEQUENCE</scope>
    <source>
        <strain evidence="2">T37</strain>
    </source>
</reference>
<keyword evidence="3" id="KW-1185">Reference proteome</keyword>
<keyword evidence="1" id="KW-1133">Transmembrane helix</keyword>
<evidence type="ECO:0000313" key="2">
    <source>
        <dbReference type="EMBL" id="UUD36861.1"/>
    </source>
</evidence>
<gene>
    <name evidence="2" type="ORF">NPA09_03105</name>
</gene>